<evidence type="ECO:0000259" key="1">
    <source>
        <dbReference type="PROSITE" id="PS51186"/>
    </source>
</evidence>
<sequence>MTMAPVIRPLQRSEVELVWQIERREIVQEIYQVADGKLHLRPQFYDTREWPDGEPEIYTPILLDCFDHGGIFLGAFTGESLVAASVVDARPVGDYPNLRQLAFLHVSHDWRGKKLALRLYQLCKDTVVRSGAEGFYISSTPTRRTVEFYLRQGAKLVTRPDTTLVAIEPEDIHLAHWF</sequence>
<dbReference type="EMBL" id="SSWX01000021">
    <property type="protein sequence ID" value="THJ31673.1"/>
    <property type="molecule type" value="Genomic_DNA"/>
</dbReference>
<feature type="domain" description="N-acetyltransferase" evidence="1">
    <location>
        <begin position="5"/>
        <end position="178"/>
    </location>
</feature>
<gene>
    <name evidence="2" type="ORF">E8K88_14445</name>
</gene>
<dbReference type="Proteomes" id="UP000306236">
    <property type="component" value="Unassembled WGS sequence"/>
</dbReference>
<dbReference type="InterPro" id="IPR000182">
    <property type="entry name" value="GNAT_dom"/>
</dbReference>
<protein>
    <submittedName>
        <fullName evidence="2">N-acetyltransferase</fullName>
    </submittedName>
</protein>
<keyword evidence="3" id="KW-1185">Reference proteome</keyword>
<reference evidence="2 3" key="1">
    <citation type="submission" date="2019-04" db="EMBL/GenBank/DDBJ databases">
        <title>Lampropedia sp YIM MLB12 draf genome.</title>
        <authorList>
            <person name="Wang Y.-X."/>
        </authorList>
    </citation>
    <scope>NUCLEOTIDE SEQUENCE [LARGE SCALE GENOMIC DNA]</scope>
    <source>
        <strain evidence="2 3">YIM MLB12</strain>
    </source>
</reference>
<accession>A0A4S5BL32</accession>
<evidence type="ECO:0000313" key="3">
    <source>
        <dbReference type="Proteomes" id="UP000306236"/>
    </source>
</evidence>
<dbReference type="InterPro" id="IPR016181">
    <property type="entry name" value="Acyl_CoA_acyltransferase"/>
</dbReference>
<dbReference type="OrthoDB" id="8116556at2"/>
<dbReference type="Gene3D" id="3.40.630.30">
    <property type="match status" value="1"/>
</dbReference>
<dbReference type="AlphaFoldDB" id="A0A4S5BL32"/>
<organism evidence="2 3">
    <name type="scientific">Lampropedia aestuarii</name>
    <dbReference type="NCBI Taxonomy" id="2562762"/>
    <lineage>
        <taxon>Bacteria</taxon>
        <taxon>Pseudomonadati</taxon>
        <taxon>Pseudomonadota</taxon>
        <taxon>Betaproteobacteria</taxon>
        <taxon>Burkholderiales</taxon>
        <taxon>Comamonadaceae</taxon>
        <taxon>Lampropedia</taxon>
    </lineage>
</organism>
<name>A0A4S5BL32_9BURK</name>
<dbReference type="RefSeq" id="WP_136407381.1">
    <property type="nucleotide sequence ID" value="NZ_SSWX01000021.1"/>
</dbReference>
<dbReference type="Pfam" id="PF00583">
    <property type="entry name" value="Acetyltransf_1"/>
    <property type="match status" value="1"/>
</dbReference>
<comment type="caution">
    <text evidence="2">The sequence shown here is derived from an EMBL/GenBank/DDBJ whole genome shotgun (WGS) entry which is preliminary data.</text>
</comment>
<keyword evidence="2" id="KW-0808">Transferase</keyword>
<evidence type="ECO:0000313" key="2">
    <source>
        <dbReference type="EMBL" id="THJ31673.1"/>
    </source>
</evidence>
<dbReference type="PROSITE" id="PS51186">
    <property type="entry name" value="GNAT"/>
    <property type="match status" value="1"/>
</dbReference>
<dbReference type="SUPFAM" id="SSF55729">
    <property type="entry name" value="Acyl-CoA N-acyltransferases (Nat)"/>
    <property type="match status" value="1"/>
</dbReference>
<proteinExistence type="predicted"/>
<dbReference type="GO" id="GO:0016747">
    <property type="term" value="F:acyltransferase activity, transferring groups other than amino-acyl groups"/>
    <property type="evidence" value="ECO:0007669"/>
    <property type="project" value="InterPro"/>
</dbReference>